<dbReference type="PANTHER" id="PTHR10655">
    <property type="entry name" value="LYSOPHOSPHOLIPASE-RELATED"/>
    <property type="match status" value="1"/>
</dbReference>
<dbReference type="STRING" id="1437603.GCA_000771525_00805"/>
<dbReference type="InterPro" id="IPR003140">
    <property type="entry name" value="PLipase/COase/thioEstase"/>
</dbReference>
<dbReference type="Pfam" id="PF02230">
    <property type="entry name" value="Abhydrolase_2"/>
    <property type="match status" value="1"/>
</dbReference>
<dbReference type="Gene3D" id="3.40.50.1820">
    <property type="entry name" value="alpha/beta hydrolase"/>
    <property type="match status" value="1"/>
</dbReference>
<keyword evidence="5" id="KW-1185">Reference proteome</keyword>
<reference evidence="4 5" key="1">
    <citation type="submission" date="2014-03" db="EMBL/GenBank/DDBJ databases">
        <title>Genomics of Bifidobacteria.</title>
        <authorList>
            <person name="Ventura M."/>
            <person name="Milani C."/>
            <person name="Lugli G.A."/>
        </authorList>
    </citation>
    <scope>NUCLEOTIDE SEQUENCE [LARGE SCALE GENOMIC DNA]</scope>
    <source>
        <strain evidence="4 5">DSM 21395</strain>
    </source>
</reference>
<dbReference type="SUPFAM" id="SSF53474">
    <property type="entry name" value="alpha/beta-Hydrolases"/>
    <property type="match status" value="1"/>
</dbReference>
<sequence length="216" mass="24560">MRFTKVTSIDSAHDAEDRLFVMFHGYGNDEYEMIRIMAAIDPEADYISFRGVVERPYLGGDAWYGKDDTDEEIQRQCSAIGDEVVDMLDSTALHNKRVIPIGFSQGGYLAYRLFAEHPEVFDTAVLLSPAFHDPSDADDPDAPSVEESMVLEDVTDSKPKVFLGYGDLDTEVTPERRQRMRHALSTFADLSDKVYEGMRHDVCDKEFADIRRFLQN</sequence>
<comment type="similarity">
    <text evidence="1">Belongs to the AB hydrolase superfamily. AB hydrolase 2 family.</text>
</comment>
<proteinExistence type="inferred from homology"/>
<dbReference type="OrthoDB" id="9780848at2"/>
<evidence type="ECO:0000256" key="1">
    <source>
        <dbReference type="ARBA" id="ARBA00006499"/>
    </source>
</evidence>
<accession>A0A087BT00</accession>
<dbReference type="eggNOG" id="COG0400">
    <property type="taxonomic scope" value="Bacteria"/>
</dbReference>
<gene>
    <name evidence="4" type="ORF">BMON_1396</name>
</gene>
<dbReference type="GO" id="GO:0016787">
    <property type="term" value="F:hydrolase activity"/>
    <property type="evidence" value="ECO:0007669"/>
    <property type="project" value="UniProtKB-KW"/>
</dbReference>
<dbReference type="Proteomes" id="UP000029082">
    <property type="component" value="Unassembled WGS sequence"/>
</dbReference>
<dbReference type="InterPro" id="IPR050565">
    <property type="entry name" value="LYPA1-2/EST-like"/>
</dbReference>
<organism evidence="4 5">
    <name type="scientific">Bifidobacterium mongoliense DSM 21395</name>
    <dbReference type="NCBI Taxonomy" id="1437603"/>
    <lineage>
        <taxon>Bacteria</taxon>
        <taxon>Bacillati</taxon>
        <taxon>Actinomycetota</taxon>
        <taxon>Actinomycetes</taxon>
        <taxon>Bifidobacteriales</taxon>
        <taxon>Bifidobacteriaceae</taxon>
        <taxon>Bifidobacterium</taxon>
    </lineage>
</organism>
<dbReference type="AlphaFoldDB" id="A0A087BT00"/>
<dbReference type="GeneID" id="93094035"/>
<dbReference type="RefSeq" id="WP_033511685.1">
    <property type="nucleotide sequence ID" value="NZ_JDUO01000002.1"/>
</dbReference>
<keyword evidence="2" id="KW-0378">Hydrolase</keyword>
<evidence type="ECO:0000313" key="4">
    <source>
        <dbReference type="EMBL" id="KFI74150.1"/>
    </source>
</evidence>
<comment type="caution">
    <text evidence="4">The sequence shown here is derived from an EMBL/GenBank/DDBJ whole genome shotgun (WGS) entry which is preliminary data.</text>
</comment>
<evidence type="ECO:0000259" key="3">
    <source>
        <dbReference type="Pfam" id="PF02230"/>
    </source>
</evidence>
<feature type="domain" description="Phospholipase/carboxylesterase/thioesterase" evidence="3">
    <location>
        <begin position="7"/>
        <end position="215"/>
    </location>
</feature>
<dbReference type="EMBL" id="JGZE01000028">
    <property type="protein sequence ID" value="KFI74150.1"/>
    <property type="molecule type" value="Genomic_DNA"/>
</dbReference>
<name>A0A087BT00_9BIFI</name>
<evidence type="ECO:0000313" key="5">
    <source>
        <dbReference type="Proteomes" id="UP000029082"/>
    </source>
</evidence>
<dbReference type="InterPro" id="IPR029058">
    <property type="entry name" value="AB_hydrolase_fold"/>
</dbReference>
<evidence type="ECO:0000256" key="2">
    <source>
        <dbReference type="ARBA" id="ARBA00022801"/>
    </source>
</evidence>
<protein>
    <submittedName>
        <fullName evidence="4">Phospholipase</fullName>
    </submittedName>
</protein>
<dbReference type="PANTHER" id="PTHR10655:SF17">
    <property type="entry name" value="LYSOPHOSPHOLIPASE-LIKE PROTEIN 1"/>
    <property type="match status" value="1"/>
</dbReference>